<name>A0A423TL85_PENVA</name>
<dbReference type="GO" id="GO:0016020">
    <property type="term" value="C:membrane"/>
    <property type="evidence" value="ECO:0007669"/>
    <property type="project" value="UniProtKB-SubCell"/>
</dbReference>
<dbReference type="PANTHER" id="PTHR23278:SF19">
    <property type="entry name" value="OBSCURIN"/>
    <property type="match status" value="1"/>
</dbReference>
<sequence>MLDSSACNKRLNFLSFLRPDTDTSLVEVVAGYNTSLPCAIQSPLHDAPVLTLWYIGADDTPVYSYDQRSGVSGESWADPEVFEGRAHYLAHLNPPAMLIMRTTVSDAHVYRCRVDFHNSNSRVAWVRLRVIVPPSRVEIVTHVSPVMPGQRDDVVCTAVGGDPPPSVVWLQNGKVVDPNSTVGERGTFNSLEVAATREDLNFPFTCKATNNDVTAPVFAIYYRNVTCGPTSVQIEASESPLVEAREAELTCTAVGSNPPAHLTWYQQGKTIEDVYVNVTRQDNVTVSVLSLIPGRRHHDRQLLCRAENPSLPMATMEDMITLNVACEYLRRLGFRRRFGVTGQASLSCYISFFLPVYF</sequence>
<gene>
    <name evidence="5" type="ORF">C7M84_004133</name>
</gene>
<dbReference type="InterPro" id="IPR036179">
    <property type="entry name" value="Ig-like_dom_sf"/>
</dbReference>
<evidence type="ECO:0000256" key="2">
    <source>
        <dbReference type="ARBA" id="ARBA00023136"/>
    </source>
</evidence>
<dbReference type="Proteomes" id="UP000283509">
    <property type="component" value="Unassembled WGS sequence"/>
</dbReference>
<reference evidence="5 6" key="1">
    <citation type="submission" date="2018-04" db="EMBL/GenBank/DDBJ databases">
        <authorList>
            <person name="Zhang X."/>
            <person name="Yuan J."/>
            <person name="Li F."/>
            <person name="Xiang J."/>
        </authorList>
    </citation>
    <scope>NUCLEOTIDE SEQUENCE [LARGE SCALE GENOMIC DNA]</scope>
    <source>
        <tissue evidence="5">Muscle</tissue>
    </source>
</reference>
<feature type="domain" description="Ig-like" evidence="4">
    <location>
        <begin position="134"/>
        <end position="226"/>
    </location>
</feature>
<dbReference type="InterPro" id="IPR003599">
    <property type="entry name" value="Ig_sub"/>
</dbReference>
<dbReference type="EMBL" id="QCYY01001551">
    <property type="protein sequence ID" value="ROT77230.1"/>
    <property type="molecule type" value="Genomic_DNA"/>
</dbReference>
<dbReference type="AlphaFoldDB" id="A0A423TL85"/>
<dbReference type="InterPro" id="IPR013162">
    <property type="entry name" value="CD80_C2-set"/>
</dbReference>
<dbReference type="PANTHER" id="PTHR23278">
    <property type="entry name" value="SIDESTEP PROTEIN"/>
    <property type="match status" value="1"/>
</dbReference>
<dbReference type="Gene3D" id="2.60.40.10">
    <property type="entry name" value="Immunoglobulins"/>
    <property type="match status" value="3"/>
</dbReference>
<dbReference type="InterPro" id="IPR007110">
    <property type="entry name" value="Ig-like_dom"/>
</dbReference>
<keyword evidence="3" id="KW-1015">Disulfide bond</keyword>
<evidence type="ECO:0000256" key="1">
    <source>
        <dbReference type="ARBA" id="ARBA00004167"/>
    </source>
</evidence>
<protein>
    <submittedName>
        <fullName evidence="5">Putative cell adhesion molecule 2-like</fullName>
    </submittedName>
</protein>
<dbReference type="SMART" id="SM00409">
    <property type="entry name" value="IG"/>
    <property type="match status" value="3"/>
</dbReference>
<dbReference type="SUPFAM" id="SSF48726">
    <property type="entry name" value="Immunoglobulin"/>
    <property type="match status" value="3"/>
</dbReference>
<accession>A0A423TL85</accession>
<reference evidence="5 6" key="2">
    <citation type="submission" date="2019-01" db="EMBL/GenBank/DDBJ databases">
        <title>The decoding of complex shrimp genome reveals the adaptation for benthos swimmer, frequently molting mechanism and breeding impact on genome.</title>
        <authorList>
            <person name="Sun Y."/>
            <person name="Gao Y."/>
            <person name="Yu Y."/>
        </authorList>
    </citation>
    <scope>NUCLEOTIDE SEQUENCE [LARGE SCALE GENOMIC DNA]</scope>
    <source>
        <tissue evidence="5">Muscle</tissue>
    </source>
</reference>
<evidence type="ECO:0000313" key="6">
    <source>
        <dbReference type="Proteomes" id="UP000283509"/>
    </source>
</evidence>
<comment type="caution">
    <text evidence="5">The sequence shown here is derived from an EMBL/GenBank/DDBJ whole genome shotgun (WGS) entry which is preliminary data.</text>
</comment>
<dbReference type="OrthoDB" id="6374834at2759"/>
<evidence type="ECO:0000259" key="4">
    <source>
        <dbReference type="PROSITE" id="PS50835"/>
    </source>
</evidence>
<feature type="domain" description="Ig-like" evidence="4">
    <location>
        <begin position="19"/>
        <end position="124"/>
    </location>
</feature>
<evidence type="ECO:0000256" key="3">
    <source>
        <dbReference type="ARBA" id="ARBA00023157"/>
    </source>
</evidence>
<comment type="subcellular location">
    <subcellularLocation>
        <location evidence="1">Membrane</location>
        <topology evidence="1">Single-pass membrane protein</topology>
    </subcellularLocation>
</comment>
<keyword evidence="2" id="KW-0472">Membrane</keyword>
<feature type="domain" description="Ig-like" evidence="4">
    <location>
        <begin position="229"/>
        <end position="321"/>
    </location>
</feature>
<evidence type="ECO:0000313" key="5">
    <source>
        <dbReference type="EMBL" id="ROT77230.1"/>
    </source>
</evidence>
<keyword evidence="6" id="KW-1185">Reference proteome</keyword>
<dbReference type="Pfam" id="PF08205">
    <property type="entry name" value="C2-set_2"/>
    <property type="match status" value="2"/>
</dbReference>
<dbReference type="InterPro" id="IPR013783">
    <property type="entry name" value="Ig-like_fold"/>
</dbReference>
<proteinExistence type="predicted"/>
<organism evidence="5 6">
    <name type="scientific">Penaeus vannamei</name>
    <name type="common">Whiteleg shrimp</name>
    <name type="synonym">Litopenaeus vannamei</name>
    <dbReference type="NCBI Taxonomy" id="6689"/>
    <lineage>
        <taxon>Eukaryota</taxon>
        <taxon>Metazoa</taxon>
        <taxon>Ecdysozoa</taxon>
        <taxon>Arthropoda</taxon>
        <taxon>Crustacea</taxon>
        <taxon>Multicrustacea</taxon>
        <taxon>Malacostraca</taxon>
        <taxon>Eumalacostraca</taxon>
        <taxon>Eucarida</taxon>
        <taxon>Decapoda</taxon>
        <taxon>Dendrobranchiata</taxon>
        <taxon>Penaeoidea</taxon>
        <taxon>Penaeidae</taxon>
        <taxon>Penaeus</taxon>
    </lineage>
</organism>
<dbReference type="PROSITE" id="PS50835">
    <property type="entry name" value="IG_LIKE"/>
    <property type="match status" value="3"/>
</dbReference>